<name>A0A9W9FE76_9EURO</name>
<evidence type="ECO:0000313" key="2">
    <source>
        <dbReference type="Proteomes" id="UP001149074"/>
    </source>
</evidence>
<proteinExistence type="predicted"/>
<accession>A0A9W9FE76</accession>
<dbReference type="OrthoDB" id="4523233at2759"/>
<gene>
    <name evidence="1" type="ORF">N7532_005604</name>
</gene>
<evidence type="ECO:0000313" key="1">
    <source>
        <dbReference type="EMBL" id="KAJ5098603.1"/>
    </source>
</evidence>
<dbReference type="EMBL" id="JAPQKI010000005">
    <property type="protein sequence ID" value="KAJ5098603.1"/>
    <property type="molecule type" value="Genomic_DNA"/>
</dbReference>
<protein>
    <submittedName>
        <fullName evidence="1">Uncharacterized protein</fullName>
    </submittedName>
</protein>
<dbReference type="GeneID" id="81357077"/>
<dbReference type="RefSeq" id="XP_056474257.1">
    <property type="nucleotide sequence ID" value="XM_056618098.1"/>
</dbReference>
<reference evidence="1" key="1">
    <citation type="submission" date="2022-11" db="EMBL/GenBank/DDBJ databases">
        <authorList>
            <person name="Petersen C."/>
        </authorList>
    </citation>
    <scope>NUCLEOTIDE SEQUENCE</scope>
    <source>
        <strain evidence="1">IBT 30761</strain>
    </source>
</reference>
<keyword evidence="2" id="KW-1185">Reference proteome</keyword>
<comment type="caution">
    <text evidence="1">The sequence shown here is derived from an EMBL/GenBank/DDBJ whole genome shotgun (WGS) entry which is preliminary data.</text>
</comment>
<dbReference type="AlphaFoldDB" id="A0A9W9FE76"/>
<reference evidence="1" key="2">
    <citation type="journal article" date="2023" name="IMA Fungus">
        <title>Comparative genomic study of the Penicillium genus elucidates a diverse pangenome and 15 lateral gene transfer events.</title>
        <authorList>
            <person name="Petersen C."/>
            <person name="Sorensen T."/>
            <person name="Nielsen M.R."/>
            <person name="Sondergaard T.E."/>
            <person name="Sorensen J.L."/>
            <person name="Fitzpatrick D.A."/>
            <person name="Frisvad J.C."/>
            <person name="Nielsen K.L."/>
        </authorList>
    </citation>
    <scope>NUCLEOTIDE SEQUENCE</scope>
    <source>
        <strain evidence="1">IBT 30761</strain>
    </source>
</reference>
<sequence length="231" mass="25899">MNSVNDITSLHSAQLLPDDSQRHIKTVCGSRAASIEEFRLTVSEVTPENATVCESSSYYRSGFERLDAHVLRQTHHLSLQTRIFFGLSPASIFEIESLDLDIPNWEQKLCYTALAQLYTFFAEAVLEPLTWPVLFTWPVLLSEEFLGLIQQRHSLALVIVVCARLSEFEALAAARLGGAGTVDSEDLDSMIAGVEMKGWAKAQRLQVPHLCRNPLLEGYLRSTITENMEKE</sequence>
<dbReference type="Proteomes" id="UP001149074">
    <property type="component" value="Unassembled WGS sequence"/>
</dbReference>
<organism evidence="1 2">
    <name type="scientific">Penicillium argentinense</name>
    <dbReference type="NCBI Taxonomy" id="1131581"/>
    <lineage>
        <taxon>Eukaryota</taxon>
        <taxon>Fungi</taxon>
        <taxon>Dikarya</taxon>
        <taxon>Ascomycota</taxon>
        <taxon>Pezizomycotina</taxon>
        <taxon>Eurotiomycetes</taxon>
        <taxon>Eurotiomycetidae</taxon>
        <taxon>Eurotiales</taxon>
        <taxon>Aspergillaceae</taxon>
        <taxon>Penicillium</taxon>
    </lineage>
</organism>